<keyword evidence="4" id="KW-0378">Hydrolase</keyword>
<sequence length="449" mass="52395">MQLEIDHIQIHYQLYNTRSEQSEYILLLHGLGLDLTMWEPIIPYLQDHFNIITFDMRGHGKTKADTSVITWDTLVEDLHTLITALNIPKFHAVGFGIGGNLAIKYLEQYPEKVDKLILASVYMYFPKEVTAKQLQKRKQMVTDGKISELAKNLIHQICHNLTPEKEYLLMKAYNKVDQRTYFNFFEMLTKTVSLEELKDIDREVLLIQGEKDPLFPIQQTNLYQTYLNKSASYVVPNASNLVPLDNPYTFTTLVSNFIKNGLSNSFTNIIEQEFIKNIDYLISKNFNTLEINIINGFSVKYQGREITDKWNQRKAKNLLAYLAYHNSTSREALINEFWGEIDLVSAKNNLRVALNHLKSILQNHGLDCHLSIGRENISLVGDISFDLLNYMQLLYGCVLEKDLERKKSIFIELMSQYKERMFIDFYDEWLFAIQDEIDQQLDKIVRSLN</sequence>
<evidence type="ECO:0000313" key="5">
    <source>
        <dbReference type="Proteomes" id="UP000681870"/>
    </source>
</evidence>
<dbReference type="Gene3D" id="1.10.10.10">
    <property type="entry name" value="Winged helix-like DNA-binding domain superfamily/Winged helix DNA-binding domain"/>
    <property type="match status" value="1"/>
</dbReference>
<dbReference type="InterPro" id="IPR000073">
    <property type="entry name" value="AB_hydrolase_1"/>
</dbReference>
<reference evidence="4 5" key="1">
    <citation type="submission" date="2021-05" db="EMBL/GenBank/DDBJ databases">
        <title>Ornithinibacillus massiliensis sp. nov.</title>
        <authorList>
            <person name="Iwaza R."/>
            <person name="Lagier J.-C."/>
            <person name="Raoult D."/>
        </authorList>
    </citation>
    <scope>NUCLEOTIDE SEQUENCE [LARGE SCALE GENOMIC DNA]</scope>
    <source>
        <strain evidence="4 5">Marseille-P3601</strain>
    </source>
</reference>
<evidence type="ECO:0000259" key="3">
    <source>
        <dbReference type="Pfam" id="PF00561"/>
    </source>
</evidence>
<dbReference type="Gene3D" id="3.40.50.1820">
    <property type="entry name" value="alpha/beta hydrolase"/>
    <property type="match status" value="1"/>
</dbReference>
<dbReference type="SUPFAM" id="SSF46894">
    <property type="entry name" value="C-terminal effector domain of the bipartite response regulators"/>
    <property type="match status" value="1"/>
</dbReference>
<dbReference type="InterPro" id="IPR029058">
    <property type="entry name" value="AB_hydrolase_fold"/>
</dbReference>
<name>A0ABS5MFF9_9BACI</name>
<keyword evidence="2" id="KW-0804">Transcription</keyword>
<organism evidence="4 5">
    <name type="scientific">Ornithinibacillus massiliensis</name>
    <dbReference type="NCBI Taxonomy" id="1944633"/>
    <lineage>
        <taxon>Bacteria</taxon>
        <taxon>Bacillati</taxon>
        <taxon>Bacillota</taxon>
        <taxon>Bacilli</taxon>
        <taxon>Bacillales</taxon>
        <taxon>Bacillaceae</taxon>
        <taxon>Ornithinibacillus</taxon>
    </lineage>
</organism>
<proteinExistence type="predicted"/>
<comment type="caution">
    <text evidence="4">The sequence shown here is derived from an EMBL/GenBank/DDBJ whole genome shotgun (WGS) entry which is preliminary data.</text>
</comment>
<gene>
    <name evidence="4" type="ORF">KGF86_12545</name>
</gene>
<dbReference type="InterPro" id="IPR036388">
    <property type="entry name" value="WH-like_DNA-bd_sf"/>
</dbReference>
<dbReference type="PRINTS" id="PR00111">
    <property type="entry name" value="ABHYDROLASE"/>
</dbReference>
<dbReference type="RefSeq" id="WP_211742085.1">
    <property type="nucleotide sequence ID" value="NZ_JAGXBY010000004.1"/>
</dbReference>
<dbReference type="PANTHER" id="PTHR43798">
    <property type="entry name" value="MONOACYLGLYCEROL LIPASE"/>
    <property type="match status" value="1"/>
</dbReference>
<dbReference type="SUPFAM" id="SSF53474">
    <property type="entry name" value="alpha/beta-Hydrolases"/>
    <property type="match status" value="1"/>
</dbReference>
<keyword evidence="5" id="KW-1185">Reference proteome</keyword>
<dbReference type="InterPro" id="IPR016032">
    <property type="entry name" value="Sig_transdc_resp-reg_C-effctor"/>
</dbReference>
<evidence type="ECO:0000313" key="4">
    <source>
        <dbReference type="EMBL" id="MBS3681034.1"/>
    </source>
</evidence>
<evidence type="ECO:0000256" key="2">
    <source>
        <dbReference type="ARBA" id="ARBA00023163"/>
    </source>
</evidence>
<feature type="domain" description="AB hydrolase-1" evidence="3">
    <location>
        <begin position="25"/>
        <end position="247"/>
    </location>
</feature>
<dbReference type="InterPro" id="IPR050266">
    <property type="entry name" value="AB_hydrolase_sf"/>
</dbReference>
<accession>A0ABS5MFF9</accession>
<protein>
    <submittedName>
        <fullName evidence="4">Alpha/beta fold hydrolase</fullName>
    </submittedName>
</protein>
<evidence type="ECO:0000256" key="1">
    <source>
        <dbReference type="ARBA" id="ARBA00023015"/>
    </source>
</evidence>
<dbReference type="Proteomes" id="UP000681870">
    <property type="component" value="Unassembled WGS sequence"/>
</dbReference>
<dbReference type="GO" id="GO:0016787">
    <property type="term" value="F:hydrolase activity"/>
    <property type="evidence" value="ECO:0007669"/>
    <property type="project" value="UniProtKB-KW"/>
</dbReference>
<keyword evidence="1" id="KW-0805">Transcription regulation</keyword>
<dbReference type="EMBL" id="JAGXBY010000004">
    <property type="protein sequence ID" value="MBS3681034.1"/>
    <property type="molecule type" value="Genomic_DNA"/>
</dbReference>
<dbReference type="Pfam" id="PF00561">
    <property type="entry name" value="Abhydrolase_1"/>
    <property type="match status" value="1"/>
</dbReference>